<gene>
    <name evidence="3" type="ORF">CPB83DRAFT_859845</name>
</gene>
<feature type="transmembrane region" description="Helical" evidence="2">
    <location>
        <begin position="21"/>
        <end position="45"/>
    </location>
</feature>
<protein>
    <submittedName>
        <fullName evidence="3">Uncharacterized protein</fullName>
    </submittedName>
</protein>
<evidence type="ECO:0000313" key="3">
    <source>
        <dbReference type="EMBL" id="KAF9525293.1"/>
    </source>
</evidence>
<comment type="caution">
    <text evidence="3">The sequence shown here is derived from an EMBL/GenBank/DDBJ whole genome shotgun (WGS) entry which is preliminary data.</text>
</comment>
<organism evidence="3 4">
    <name type="scientific">Crepidotus variabilis</name>
    <dbReference type="NCBI Taxonomy" id="179855"/>
    <lineage>
        <taxon>Eukaryota</taxon>
        <taxon>Fungi</taxon>
        <taxon>Dikarya</taxon>
        <taxon>Basidiomycota</taxon>
        <taxon>Agaricomycotina</taxon>
        <taxon>Agaricomycetes</taxon>
        <taxon>Agaricomycetidae</taxon>
        <taxon>Agaricales</taxon>
        <taxon>Agaricineae</taxon>
        <taxon>Crepidotaceae</taxon>
        <taxon>Crepidotus</taxon>
    </lineage>
</organism>
<accession>A0A9P6E9M1</accession>
<feature type="compositionally biased region" description="Basic and acidic residues" evidence="1">
    <location>
        <begin position="215"/>
        <end position="225"/>
    </location>
</feature>
<dbReference type="EMBL" id="MU157886">
    <property type="protein sequence ID" value="KAF9525293.1"/>
    <property type="molecule type" value="Genomic_DNA"/>
</dbReference>
<proteinExistence type="predicted"/>
<evidence type="ECO:0000313" key="4">
    <source>
        <dbReference type="Proteomes" id="UP000807306"/>
    </source>
</evidence>
<sequence length="244" mass="27233">MRFSVIRYNIKQNNNRIATQTLLRCSMFFGYCSKYMLWTVLIGIVRINALKNPLYIIHNAETSDGRQLSSYGTARASQCLPDLFGADSSHKVGLILSCRNCPSAIQTANLAAKTLALSVDSCVMDASSNWKSCLLDSIAQFEAWSEQGILLIWDENSLVNLLHKVFLMWHISLYDSDSVIYLRNGLFVSKFSQECSVDAMAEASFDSKITHPHEAFSPTPDHEASRTALSTGNTYPNERPTPGF</sequence>
<keyword evidence="4" id="KW-1185">Reference proteome</keyword>
<evidence type="ECO:0000256" key="2">
    <source>
        <dbReference type="SAM" id="Phobius"/>
    </source>
</evidence>
<reference evidence="3" key="1">
    <citation type="submission" date="2020-11" db="EMBL/GenBank/DDBJ databases">
        <authorList>
            <consortium name="DOE Joint Genome Institute"/>
            <person name="Ahrendt S."/>
            <person name="Riley R."/>
            <person name="Andreopoulos W."/>
            <person name="Labutti K."/>
            <person name="Pangilinan J."/>
            <person name="Ruiz-Duenas F.J."/>
            <person name="Barrasa J.M."/>
            <person name="Sanchez-Garcia M."/>
            <person name="Camarero S."/>
            <person name="Miyauchi S."/>
            <person name="Serrano A."/>
            <person name="Linde D."/>
            <person name="Babiker R."/>
            <person name="Drula E."/>
            <person name="Ayuso-Fernandez I."/>
            <person name="Pacheco R."/>
            <person name="Padilla G."/>
            <person name="Ferreira P."/>
            <person name="Barriuso J."/>
            <person name="Kellner H."/>
            <person name="Castanera R."/>
            <person name="Alfaro M."/>
            <person name="Ramirez L."/>
            <person name="Pisabarro A.G."/>
            <person name="Kuo A."/>
            <person name="Tritt A."/>
            <person name="Lipzen A."/>
            <person name="He G."/>
            <person name="Yan M."/>
            <person name="Ng V."/>
            <person name="Cullen D."/>
            <person name="Martin F."/>
            <person name="Rosso M.-N."/>
            <person name="Henrissat B."/>
            <person name="Hibbett D."/>
            <person name="Martinez A.T."/>
            <person name="Grigoriev I.V."/>
        </authorList>
    </citation>
    <scope>NUCLEOTIDE SEQUENCE</scope>
    <source>
        <strain evidence="3">CBS 506.95</strain>
    </source>
</reference>
<dbReference type="AlphaFoldDB" id="A0A9P6E9M1"/>
<feature type="compositionally biased region" description="Polar residues" evidence="1">
    <location>
        <begin position="227"/>
        <end position="236"/>
    </location>
</feature>
<keyword evidence="2" id="KW-0812">Transmembrane</keyword>
<keyword evidence="2" id="KW-0472">Membrane</keyword>
<keyword evidence="2" id="KW-1133">Transmembrane helix</keyword>
<feature type="region of interest" description="Disordered" evidence="1">
    <location>
        <begin position="215"/>
        <end position="244"/>
    </location>
</feature>
<dbReference type="Proteomes" id="UP000807306">
    <property type="component" value="Unassembled WGS sequence"/>
</dbReference>
<dbReference type="OrthoDB" id="425925at2759"/>
<name>A0A9P6E9M1_9AGAR</name>
<evidence type="ECO:0000256" key="1">
    <source>
        <dbReference type="SAM" id="MobiDB-lite"/>
    </source>
</evidence>